<dbReference type="Pfam" id="PF04290">
    <property type="entry name" value="DctQ"/>
    <property type="match status" value="1"/>
</dbReference>
<keyword evidence="2 9" id="KW-0813">Transport</keyword>
<keyword evidence="6 9" id="KW-1133">Transmembrane helix</keyword>
<feature type="domain" description="Tripartite ATP-independent periplasmic transporters DctQ component" evidence="10">
    <location>
        <begin position="75"/>
        <end position="204"/>
    </location>
</feature>
<sequence>MDARPLRQHQPDHQLIRSLHPFLFAPASMPRADGQVMPAQMAQKGFKMKEANLPSMRRIAGNLELVVAGIFFAVMTGVVVINVFLRYFFQTSVLFTEELAYLGFTWATFAAVPWLYRTRALISVDVAFTLFPRRMQRGLSLLVDLFMVAANLWLAWLSWILASGGFVRRTAVLEIPYFWINLAPLLAFVLMALYSAVHFAQNLRAPAMIDASDPETALKSSSM</sequence>
<dbReference type="InterPro" id="IPR007387">
    <property type="entry name" value="TRAP_DctQ"/>
</dbReference>
<dbReference type="Proteomes" id="UP000256679">
    <property type="component" value="Unassembled WGS sequence"/>
</dbReference>
<evidence type="ECO:0000256" key="6">
    <source>
        <dbReference type="ARBA" id="ARBA00022989"/>
    </source>
</evidence>
<comment type="subunit">
    <text evidence="9">The complex comprises the extracytoplasmic solute receptor protein and the two transmembrane proteins.</text>
</comment>
<gene>
    <name evidence="11" type="ORF">DIE28_12625</name>
</gene>
<evidence type="ECO:0000259" key="10">
    <source>
        <dbReference type="Pfam" id="PF04290"/>
    </source>
</evidence>
<keyword evidence="3" id="KW-1003">Cell membrane</keyword>
<feature type="transmembrane region" description="Helical" evidence="9">
    <location>
        <begin position="99"/>
        <end position="117"/>
    </location>
</feature>
<proteinExistence type="inferred from homology"/>
<comment type="function">
    <text evidence="9">Part of the tripartite ATP-independent periplasmic (TRAP) transport system.</text>
</comment>
<dbReference type="GO" id="GO:0015740">
    <property type="term" value="P:C4-dicarboxylate transport"/>
    <property type="evidence" value="ECO:0007669"/>
    <property type="project" value="TreeGrafter"/>
</dbReference>
<dbReference type="AlphaFoldDB" id="A0A3D8P970"/>
<organism evidence="11 12">
    <name type="scientific">Paracoccus thiocyanatus</name>
    <dbReference type="NCBI Taxonomy" id="34006"/>
    <lineage>
        <taxon>Bacteria</taxon>
        <taxon>Pseudomonadati</taxon>
        <taxon>Pseudomonadota</taxon>
        <taxon>Alphaproteobacteria</taxon>
        <taxon>Rhodobacterales</taxon>
        <taxon>Paracoccaceae</taxon>
        <taxon>Paracoccus</taxon>
    </lineage>
</organism>
<comment type="subcellular location">
    <subcellularLocation>
        <location evidence="1 9">Cell inner membrane</location>
        <topology evidence="1 9">Multi-pass membrane protein</topology>
    </subcellularLocation>
</comment>
<evidence type="ECO:0000313" key="11">
    <source>
        <dbReference type="EMBL" id="RDW12616.1"/>
    </source>
</evidence>
<evidence type="ECO:0000313" key="12">
    <source>
        <dbReference type="Proteomes" id="UP000256679"/>
    </source>
</evidence>
<keyword evidence="12" id="KW-1185">Reference proteome</keyword>
<evidence type="ECO:0000256" key="3">
    <source>
        <dbReference type="ARBA" id="ARBA00022475"/>
    </source>
</evidence>
<comment type="caution">
    <text evidence="11">The sequence shown here is derived from an EMBL/GenBank/DDBJ whole genome shotgun (WGS) entry which is preliminary data.</text>
</comment>
<evidence type="ECO:0000256" key="8">
    <source>
        <dbReference type="ARBA" id="ARBA00038436"/>
    </source>
</evidence>
<evidence type="ECO:0000256" key="7">
    <source>
        <dbReference type="ARBA" id="ARBA00023136"/>
    </source>
</evidence>
<evidence type="ECO:0000256" key="2">
    <source>
        <dbReference type="ARBA" id="ARBA00022448"/>
    </source>
</evidence>
<dbReference type="GO" id="GO:0005886">
    <property type="term" value="C:plasma membrane"/>
    <property type="evidence" value="ECO:0007669"/>
    <property type="project" value="UniProtKB-SubCell"/>
</dbReference>
<keyword evidence="5 9" id="KW-0812">Transmembrane</keyword>
<evidence type="ECO:0000256" key="9">
    <source>
        <dbReference type="RuleBase" id="RU369079"/>
    </source>
</evidence>
<feature type="transmembrane region" description="Helical" evidence="9">
    <location>
        <begin position="177"/>
        <end position="197"/>
    </location>
</feature>
<feature type="transmembrane region" description="Helical" evidence="9">
    <location>
        <begin position="138"/>
        <end position="157"/>
    </location>
</feature>
<accession>A0A3D8P970</accession>
<evidence type="ECO:0000256" key="1">
    <source>
        <dbReference type="ARBA" id="ARBA00004429"/>
    </source>
</evidence>
<feature type="transmembrane region" description="Helical" evidence="9">
    <location>
        <begin position="65"/>
        <end position="87"/>
    </location>
</feature>
<dbReference type="EMBL" id="QFCQ01000076">
    <property type="protein sequence ID" value="RDW12616.1"/>
    <property type="molecule type" value="Genomic_DNA"/>
</dbReference>
<name>A0A3D8P970_9RHOB</name>
<reference evidence="11 12" key="1">
    <citation type="submission" date="2018-05" db="EMBL/GenBank/DDBJ databases">
        <title>Whole genome sequencing of Paracoccus thiocyanatus SST.</title>
        <authorList>
            <person name="Ghosh W."/>
            <person name="Rameez M.J."/>
            <person name="Roy C."/>
        </authorList>
    </citation>
    <scope>NUCLEOTIDE SEQUENCE [LARGE SCALE GENOMIC DNA]</scope>
    <source>
        <strain evidence="11 12">SST</strain>
    </source>
</reference>
<dbReference type="PANTHER" id="PTHR35011">
    <property type="entry name" value="2,3-DIKETO-L-GULONATE TRAP TRANSPORTER SMALL PERMEASE PROTEIN YIAM"/>
    <property type="match status" value="1"/>
</dbReference>
<dbReference type="InterPro" id="IPR055348">
    <property type="entry name" value="DctQ"/>
</dbReference>
<dbReference type="PANTHER" id="PTHR35011:SF2">
    <property type="entry name" value="2,3-DIKETO-L-GULONATE TRAP TRANSPORTER SMALL PERMEASE PROTEIN YIAM"/>
    <property type="match status" value="1"/>
</dbReference>
<keyword evidence="4 9" id="KW-0997">Cell inner membrane</keyword>
<comment type="similarity">
    <text evidence="8 9">Belongs to the TRAP transporter small permease family.</text>
</comment>
<protein>
    <recommendedName>
        <fullName evidence="9">TRAP transporter small permease protein</fullName>
    </recommendedName>
</protein>
<dbReference type="GO" id="GO:0022857">
    <property type="term" value="F:transmembrane transporter activity"/>
    <property type="evidence" value="ECO:0007669"/>
    <property type="project" value="UniProtKB-UniRule"/>
</dbReference>
<evidence type="ECO:0000256" key="5">
    <source>
        <dbReference type="ARBA" id="ARBA00022692"/>
    </source>
</evidence>
<keyword evidence="7 9" id="KW-0472">Membrane</keyword>
<evidence type="ECO:0000256" key="4">
    <source>
        <dbReference type="ARBA" id="ARBA00022519"/>
    </source>
</evidence>